<comment type="caution">
    <text evidence="3">The sequence shown here is derived from an EMBL/GenBank/DDBJ whole genome shotgun (WGS) entry which is preliminary data.</text>
</comment>
<dbReference type="OrthoDB" id="10072164at2759"/>
<organism evidence="3 4">
    <name type="scientific">Adineta ricciae</name>
    <name type="common">Rotifer</name>
    <dbReference type="NCBI Taxonomy" id="249248"/>
    <lineage>
        <taxon>Eukaryota</taxon>
        <taxon>Metazoa</taxon>
        <taxon>Spiralia</taxon>
        <taxon>Gnathifera</taxon>
        <taxon>Rotifera</taxon>
        <taxon>Eurotatoria</taxon>
        <taxon>Bdelloidea</taxon>
        <taxon>Adinetida</taxon>
        <taxon>Adinetidae</taxon>
        <taxon>Adineta</taxon>
    </lineage>
</organism>
<name>A0A816F5D8_ADIRI</name>
<feature type="compositionally biased region" description="Polar residues" evidence="1">
    <location>
        <begin position="1"/>
        <end position="19"/>
    </location>
</feature>
<reference evidence="3" key="1">
    <citation type="submission" date="2021-02" db="EMBL/GenBank/DDBJ databases">
        <authorList>
            <person name="Nowell W R."/>
        </authorList>
    </citation>
    <scope>NUCLEOTIDE SEQUENCE</scope>
</reference>
<dbReference type="Proteomes" id="UP000663828">
    <property type="component" value="Unassembled WGS sequence"/>
</dbReference>
<protein>
    <submittedName>
        <fullName evidence="3">Uncharacterized protein</fullName>
    </submittedName>
</protein>
<evidence type="ECO:0000313" key="3">
    <source>
        <dbReference type="EMBL" id="CAF1658757.1"/>
    </source>
</evidence>
<accession>A0A816F5D8</accession>
<feature type="region of interest" description="Disordered" evidence="1">
    <location>
        <begin position="62"/>
        <end position="122"/>
    </location>
</feature>
<evidence type="ECO:0000313" key="2">
    <source>
        <dbReference type="EMBL" id="CAF1549801.1"/>
    </source>
</evidence>
<feature type="compositionally biased region" description="Basic residues" evidence="1">
    <location>
        <begin position="72"/>
        <end position="87"/>
    </location>
</feature>
<sequence>MSRSNTQPTHSPIDSLSGNHENECNIDQLLFVEPIPTNQSQSISFNMTNMVPSQIPMSVNAFEHNNMTQRREIRRNRRRRQRQRRRERREALRQQQQQQQQHLQSRHQRRRYPRRSGQRRQERYQRWQARLRQWELERNQRSQRRRQEAFTYVRFDSLDSYEELIDEIFDETLLEVYEWEKTDPNERWEQEQINELEGLPVFEHIEQLTLIQDELEQLEQINHIQILKEEEQHFQLEQREQDESIELKDPCVLEYISRMEDDIEQLRQIDALQTIDDEILEEQKEKRDNEEIIQMQQWEHIAFLLQQFNQT</sequence>
<dbReference type="EMBL" id="CAJNOJ010001355">
    <property type="protein sequence ID" value="CAF1549801.1"/>
    <property type="molecule type" value="Genomic_DNA"/>
</dbReference>
<evidence type="ECO:0000313" key="4">
    <source>
        <dbReference type="Proteomes" id="UP000663828"/>
    </source>
</evidence>
<feature type="compositionally biased region" description="Low complexity" evidence="1">
    <location>
        <begin position="93"/>
        <end position="103"/>
    </location>
</feature>
<gene>
    <name evidence="2" type="ORF">EDS130_LOCUS45922</name>
    <name evidence="3" type="ORF">XAT740_LOCUS56435</name>
</gene>
<evidence type="ECO:0000256" key="1">
    <source>
        <dbReference type="SAM" id="MobiDB-lite"/>
    </source>
</evidence>
<proteinExistence type="predicted"/>
<dbReference type="AlphaFoldDB" id="A0A816F5D8"/>
<dbReference type="Proteomes" id="UP000663852">
    <property type="component" value="Unassembled WGS sequence"/>
</dbReference>
<keyword evidence="4" id="KW-1185">Reference proteome</keyword>
<dbReference type="EMBL" id="CAJNOR010011058">
    <property type="protein sequence ID" value="CAF1658757.1"/>
    <property type="molecule type" value="Genomic_DNA"/>
</dbReference>
<feature type="region of interest" description="Disordered" evidence="1">
    <location>
        <begin position="1"/>
        <end position="21"/>
    </location>
</feature>
<feature type="compositionally biased region" description="Basic residues" evidence="1">
    <location>
        <begin position="104"/>
        <end position="118"/>
    </location>
</feature>